<feature type="transmembrane region" description="Helical" evidence="2">
    <location>
        <begin position="2342"/>
        <end position="2361"/>
    </location>
</feature>
<feature type="transmembrane region" description="Helical" evidence="2">
    <location>
        <begin position="2414"/>
        <end position="2431"/>
    </location>
</feature>
<feature type="compositionally biased region" description="Low complexity" evidence="1">
    <location>
        <begin position="503"/>
        <end position="528"/>
    </location>
</feature>
<feature type="compositionally biased region" description="Low complexity" evidence="1">
    <location>
        <begin position="61"/>
        <end position="72"/>
    </location>
</feature>
<dbReference type="VEuPathDB" id="PlasmoDB:PYYM_1218400"/>
<organism evidence="3 4">
    <name type="scientific">Plasmodium yoelii</name>
    <dbReference type="NCBI Taxonomy" id="5861"/>
    <lineage>
        <taxon>Eukaryota</taxon>
        <taxon>Sar</taxon>
        <taxon>Alveolata</taxon>
        <taxon>Apicomplexa</taxon>
        <taxon>Aconoidasida</taxon>
        <taxon>Haemosporida</taxon>
        <taxon>Plasmodiidae</taxon>
        <taxon>Plasmodium</taxon>
        <taxon>Plasmodium (Vinckeia)</taxon>
    </lineage>
</organism>
<dbReference type="OrthoDB" id="384965at2759"/>
<feature type="transmembrane region" description="Helical" evidence="2">
    <location>
        <begin position="1556"/>
        <end position="1576"/>
    </location>
</feature>
<feature type="region of interest" description="Disordered" evidence="1">
    <location>
        <begin position="1170"/>
        <end position="1258"/>
    </location>
</feature>
<sequence>MNNNNNNRKSYNNNFFNEFENDKKELYKKNSNDIGPNYEQNKMARHIGNNNVQKMGHKKNNQNNGNNNITGNWNNYNNNRIYDSSNIQNKGNKNISIKRNLISGKPNKSMEHIKNNIIKNKILKNYNFSNNSSSNTIHKNEFRTNSENNSNQAIQQFSKGSQFNNNKKITHENQNIYNFHNITNSNLKNIGNDNLSANNNIYHNPDFLKKKEISKKALINNNLNMSLIEKNDKNKKFYDYSQTSSYKGYNNITKEKKILQDNISNTNFYRTEKKNIGKIQGSESDTTFSQYSNNSFYNKNNEQLYGNNVIKKLYNNKISSNYVKFDNSQNEKYNLPTETESRGLYFNKKNNDVYKNVSENINNYIIQPNNNFNNTQNDYSELANITDEKGSYPFEQASEHVNNVSNVKNMDNAKNLDNANSVKNLDNAKSVDKIGQVGQNDESLEKKIYQTISNNKEAINILSKYFKNINGNIDPATLNNIILECKNNKVLANILNGIKKEISNSSNGNSSNGNSSNGNSSNGNSSNGLGKLTDAARDKGAIYNYENNIKKCIDVKQVDDKNKNNQVIKHIFKSTDFDNIKNKWNMCIIKYKDKNVYNIFNNVENSINMNIKNVDIFKSSLFCSNNYNLSKDIFYNNYKIVLTHNVKYLLLENIFSFKTGSEKKNSSQNGSNVLVENSDNNNKNNVSESNSLFSTISYADSSFDNFCLFFNNFYQINEWYRNKLFCFLVYKIIIMDEEENEYHSYYSIFLKILDKNTFVFFLSVLINLIKNYSLKLKYMINVIERLLPVLAKKKNEKKKNEKKKYNSISNNYYSGSSTKKYILFNILYFKLLRLLFYKIENFYVQKKHLLLLFLRYIKNFLLNICNSTIIIQYLFIKCIELMNKYNNQQYILIKTISMEILLQLWNNEFLKLSILKMGKSIIRFIIFISNVEYVNKNIFPFILSYIETANQIDVHNYISSFIQNNKYYKQKKKRLKHFLYYLKKYNVLSLYYDNAQTNKITISLDEDIEDGNVDTSINYDQNSIYGNTIFDLLLQIKGSFNYFNILLSKNEKNCLDFLLNLDNSNTHFHFHLFYDVFIQTNLTNLVNENKLVYYFEWLLNEKNEKNEKNENGENGEESDSEWEAQTKGIISLSGNLKEERNSVAFRNKRHNSFIENENSHFPKKAKYADTVNDDYGSSINNNKNGEKSEANEDGKKNEANESGKKNEANESGKKNEANESGKKNEANESGKKNESNEDGKKNESNENLPNYCEHTEDKNYNEQENEKVMYCLYELLKKNDGIISKIYCSHIKLSFFFNIFFYKGNEMSRILSSSLSIYSRKYKNFKRDNQKVIKFMNINNITHFLIIKFMLKYLGKIKCNDDKDDITKDMENEKIISNSDKDIFTCYKILDYSLKKDINNVNSFLNYINKIILHLYEKKRENIVLSLIISFSIYNFISYIERGDDNKKTILENIEKFKLIDIVNDIYKNCLIGFLLKGNNYFIDEGATVINLEDIYNYELTNHMKIIPKNINKEIFDLVNFKKYIFQKGNYKKIETIKICKKNMINNLYTSEILNYIYYNVLYIVIHLIMNIKFYYTIFFNTYKKNIHHFSKKTCFIFKTHGEYNIKTAYLDSQILANNKNLDHFFSQTSQQDVNAGNVGNAGNANVGSVDNANGDNDDNKCILLKLERGNYNCYIKKKKLIIKYYRNVKKNIIKNLKQYILVNNSHIDIKTFMQDSIYFDILFTFYKSPIFMQTLSFSLYSKNTNMSINDNSAEINFNLKILTQVKDIFSFIQQVNKIVYLIVHKGLYSHKEIICILKNCIYDNTDDINCNNFCIDFFFYEIVDTSYYLNRYTKCNTINYKSDCSNNNKTIQRTLPQQHIYTNDRNEDEENWNNTEIKIDNSNMHTPTKFGNGRNWLFRYSYKNEGKNEEKNEEGKNVNFNELLDYVVYSINNSYKKERIIFWSEFFYSLKNFGIINFQIFFYLCSMLKMVKNINSEFKNRQIAIIKKKIKIVEKIYILYLFKIGFIFNMSIYETFDFLFSTITIIFNYNFFNFYMNKKVYNIDKDKEGLAKSFASYIEKDIENIINNYDQMSFIEAIKYINDSIFLLKTIKNLILKSYSYINIIMHISSLKNIIIDMNNITYLQINNDQNNKINKFLEKYKSHKFNKKIKQTKIDTLNEKSCQDGYKTYDESICSEKFSSSSNDEIEKLDASLEYFSSHLINNGNINNSNINNSNTNNGNINNGNINNGNINNGNINNGNINNNNNINTKKMNSFENEQINNIKTMWIFKIFKNFYSKSFICFQKNKTDEENFYENKKKLIYFFFPKCVKKNKKTMNNWNFILDKKIYELRKKLTKDNNFVYMSKQAFLLKWIFLRLFILRKYKYKKMNNTQTFNYIYKKLNLICEEEEELIRFNITSDSNLISLGNQNLRYIFHIFLCHINNNLIYLINKCIKIFKTEGGTYIDRNITNKQNEINKKKQKIKTKGIENTAIDCINFYSTNFLLAFYPYLIKSRISYDIFFNLFKIYFSLYLINKHTNRLSIESPIYIILLIFSHQITISKYVIFSYINTFVNFIHSSSLSDMFCLDSLTHQIFMDNISINYFMKNAIQENAVFDDIIISYDANSISLFYHMLFGNF</sequence>
<feature type="transmembrane region" description="Helical" evidence="2">
    <location>
        <begin position="2528"/>
        <end position="2550"/>
    </location>
</feature>
<accession>A0A4V0KQC0</accession>
<feature type="transmembrane region" description="Helical" evidence="2">
    <location>
        <begin position="1954"/>
        <end position="1972"/>
    </location>
</feature>
<feature type="transmembrane region" description="Helical" evidence="2">
    <location>
        <begin position="2497"/>
        <end position="2516"/>
    </location>
</feature>
<name>A0A4V0KQC0_PLAYE</name>
<dbReference type="KEGG" id="pyo:PY17X_1219000"/>
<keyword evidence="2" id="KW-0472">Membrane</keyword>
<dbReference type="VEuPathDB" id="PlasmoDB:Py17XNL_001205055"/>
<reference evidence="3 4" key="1">
    <citation type="journal article" date="2014" name="BMC Biol.">
        <title>A comprehensive evaluation of rodent malaria parasite genomes and gene expression.</title>
        <authorList>
            <person name="Otto T.D."/>
            <person name="Bohme U."/>
            <person name="Jackson A.P."/>
            <person name="Hunt M."/>
            <person name="Franke-Fayard B."/>
            <person name="Hoeijmakers W.A."/>
            <person name="Religa A.A."/>
            <person name="Robertson L."/>
            <person name="Sanders M."/>
            <person name="Ogun S.A."/>
            <person name="Cunningham D."/>
            <person name="Erhart A."/>
            <person name="Billker O."/>
            <person name="Khan S.M."/>
            <person name="Stunnenberg H.G."/>
            <person name="Langhorne J."/>
            <person name="Holder A.A."/>
            <person name="Waters A.P."/>
            <person name="Newbold C.I."/>
            <person name="Pain A."/>
            <person name="Berriman M."/>
            <person name="Janse C.J."/>
        </authorList>
    </citation>
    <scope>NUCLEOTIDE SEQUENCE [LARGE SCALE GENOMIC DNA]</scope>
    <source>
        <strain evidence="3 4">17X</strain>
    </source>
</reference>
<feature type="transmembrane region" description="Helical" evidence="2">
    <location>
        <begin position="1993"/>
        <end position="2013"/>
    </location>
</feature>
<keyword evidence="2" id="KW-1133">Transmembrane helix</keyword>
<feature type="region of interest" description="Disordered" evidence="1">
    <location>
        <begin position="502"/>
        <end position="530"/>
    </location>
</feature>
<dbReference type="VEuPathDB" id="PlasmoDB:PY00639"/>
<evidence type="ECO:0000256" key="2">
    <source>
        <dbReference type="SAM" id="Phobius"/>
    </source>
</evidence>
<feature type="region of interest" description="Disordered" evidence="1">
    <location>
        <begin position="661"/>
        <end position="682"/>
    </location>
</feature>
<dbReference type="EMBL" id="LM993666">
    <property type="protein sequence ID" value="VTZ79991.1"/>
    <property type="molecule type" value="Genomic_DNA"/>
</dbReference>
<proteinExistence type="predicted"/>
<dbReference type="RefSeq" id="XP_022812619.2">
    <property type="nucleotide sequence ID" value="XM_022956767.2"/>
</dbReference>
<dbReference type="Proteomes" id="UP000072874">
    <property type="component" value="Chromosome 12"/>
</dbReference>
<dbReference type="GeneID" id="3791281"/>
<feature type="compositionally biased region" description="Low complexity" evidence="1">
    <location>
        <begin position="671"/>
        <end position="682"/>
    </location>
</feature>
<evidence type="ECO:0000313" key="3">
    <source>
        <dbReference type="EMBL" id="VTZ79991.1"/>
    </source>
</evidence>
<feature type="region of interest" description="Disordered" evidence="1">
    <location>
        <begin position="53"/>
        <end position="72"/>
    </location>
</feature>
<keyword evidence="2" id="KW-0812">Transmembrane</keyword>
<feature type="compositionally biased region" description="Basic and acidic residues" evidence="1">
    <location>
        <begin position="1184"/>
        <end position="1244"/>
    </location>
</feature>
<evidence type="ECO:0000313" key="4">
    <source>
        <dbReference type="Proteomes" id="UP000072874"/>
    </source>
</evidence>
<feature type="transmembrane region" description="Helical" evidence="2">
    <location>
        <begin position="2019"/>
        <end position="2037"/>
    </location>
</feature>
<protein>
    <submittedName>
        <fullName evidence="3">Uncharacterized protein</fullName>
    </submittedName>
</protein>
<dbReference type="VEuPathDB" id="PlasmoDB:PY17X_1219000"/>
<feature type="transmembrane region" description="Helical" evidence="2">
    <location>
        <begin position="1423"/>
        <end position="1440"/>
    </location>
</feature>
<feature type="transmembrane region" description="Helical" evidence="2">
    <location>
        <begin position="2469"/>
        <end position="2491"/>
    </location>
</feature>
<evidence type="ECO:0000256" key="1">
    <source>
        <dbReference type="SAM" id="MobiDB-lite"/>
    </source>
</evidence>
<gene>
    <name evidence="3" type="ORF">PY17X_1219000</name>
</gene>